<accession>A0A2H8TZF9</accession>
<dbReference type="PANTHER" id="PTHR45913">
    <property type="entry name" value="EPM2A-INTERACTING PROTEIN 1"/>
    <property type="match status" value="1"/>
</dbReference>
<protein>
    <submittedName>
        <fullName evidence="1">General transcription factor II-I repeat domain-containing protein 2B</fullName>
    </submittedName>
</protein>
<proteinExistence type="predicted"/>
<reference evidence="1" key="1">
    <citation type="submission" date="2017-10" db="EMBL/GenBank/DDBJ databases">
        <title>Transcriptome Assembly of Sugarcane Aphid Adults.</title>
        <authorList>
            <person name="Scully E.D."/>
            <person name="Palmer N.A."/>
            <person name="Geib S.M."/>
            <person name="Sarath G."/>
            <person name="Sattler S.E."/>
        </authorList>
    </citation>
    <scope>NUCLEOTIDE SEQUENCE</scope>
    <source>
        <tissue evidence="1">Whole body</tissue>
    </source>
</reference>
<dbReference type="PANTHER" id="PTHR45913:SF11">
    <property type="entry name" value="EPM2A-INTERACTING PROTEIN 1"/>
    <property type="match status" value="1"/>
</dbReference>
<dbReference type="EMBL" id="GFXV01007495">
    <property type="protein sequence ID" value="MBW19300.1"/>
    <property type="molecule type" value="Transcribed_RNA"/>
</dbReference>
<dbReference type="AlphaFoldDB" id="A0A2H8TZF9"/>
<name>A0A2H8TZF9_9HEMI</name>
<evidence type="ECO:0000313" key="1">
    <source>
        <dbReference type="EMBL" id="MBW19300.1"/>
    </source>
</evidence>
<sequence length="120" mass="13705">MFQPIQIELIKIQNDSNLKNKFNEAGVPDFYNFLPIRYVETCRFACKIISMFSNTYLSMRGATFIINDQNSNKSAVRSRLTDTHLNALLKVVSSNNISLKIEKLVGEKTCQILSKTKLLI</sequence>
<organism evidence="1">
    <name type="scientific">Melanaphis sacchari</name>
    <dbReference type="NCBI Taxonomy" id="742174"/>
    <lineage>
        <taxon>Eukaryota</taxon>
        <taxon>Metazoa</taxon>
        <taxon>Ecdysozoa</taxon>
        <taxon>Arthropoda</taxon>
        <taxon>Hexapoda</taxon>
        <taxon>Insecta</taxon>
        <taxon>Pterygota</taxon>
        <taxon>Neoptera</taxon>
        <taxon>Paraneoptera</taxon>
        <taxon>Hemiptera</taxon>
        <taxon>Sternorrhyncha</taxon>
        <taxon>Aphidomorpha</taxon>
        <taxon>Aphidoidea</taxon>
        <taxon>Aphididae</taxon>
        <taxon>Aphidini</taxon>
        <taxon>Melanaphis</taxon>
    </lineage>
</organism>